<dbReference type="InterPro" id="IPR057326">
    <property type="entry name" value="KR_dom"/>
</dbReference>
<dbReference type="SUPFAM" id="SSF52151">
    <property type="entry name" value="FabD/lysophospholipase-like"/>
    <property type="match status" value="1"/>
</dbReference>
<evidence type="ECO:0000259" key="8">
    <source>
        <dbReference type="PROSITE" id="PS52004"/>
    </source>
</evidence>
<feature type="domain" description="Carrier" evidence="7">
    <location>
        <begin position="2407"/>
        <end position="2484"/>
    </location>
</feature>
<dbReference type="Gene3D" id="3.40.50.720">
    <property type="entry name" value="NAD(P)-binding Rossmann-like Domain"/>
    <property type="match status" value="1"/>
</dbReference>
<dbReference type="InterPro" id="IPR042104">
    <property type="entry name" value="PKS_dehydratase_sf"/>
</dbReference>
<feature type="region of interest" description="N-terminal hotdog fold" evidence="6">
    <location>
        <begin position="938"/>
        <end position="1078"/>
    </location>
</feature>
<dbReference type="InterPro" id="IPR016036">
    <property type="entry name" value="Malonyl_transacylase_ACP-bd"/>
</dbReference>
<evidence type="ECO:0000259" key="9">
    <source>
        <dbReference type="PROSITE" id="PS52019"/>
    </source>
</evidence>
<dbReference type="Pfam" id="PF00109">
    <property type="entry name" value="ketoacyl-synt"/>
    <property type="match status" value="1"/>
</dbReference>
<dbReference type="InterPro" id="IPR049552">
    <property type="entry name" value="PKS_DH_N"/>
</dbReference>
<dbReference type="InterPro" id="IPR020841">
    <property type="entry name" value="PKS_Beta-ketoAc_synthase_dom"/>
</dbReference>
<dbReference type="InterPro" id="IPR036291">
    <property type="entry name" value="NAD(P)-bd_dom_sf"/>
</dbReference>
<evidence type="ECO:0000256" key="4">
    <source>
        <dbReference type="ARBA" id="ARBA00022679"/>
    </source>
</evidence>
<dbReference type="SUPFAM" id="SSF51735">
    <property type="entry name" value="NAD(P)-binding Rossmann-fold domains"/>
    <property type="match status" value="1"/>
</dbReference>
<evidence type="ECO:0000313" key="11">
    <source>
        <dbReference type="Proteomes" id="UP001595075"/>
    </source>
</evidence>
<evidence type="ECO:0008006" key="12">
    <source>
        <dbReference type="Google" id="ProtNLM"/>
    </source>
</evidence>
<evidence type="ECO:0000259" key="7">
    <source>
        <dbReference type="PROSITE" id="PS50075"/>
    </source>
</evidence>
<dbReference type="InterPro" id="IPR049551">
    <property type="entry name" value="PKS_DH_C"/>
</dbReference>
<dbReference type="InterPro" id="IPR049900">
    <property type="entry name" value="PKS_mFAS_DH"/>
</dbReference>
<dbReference type="Gene3D" id="3.40.50.150">
    <property type="entry name" value="Vaccinia Virus protein VP39"/>
    <property type="match status" value="1"/>
</dbReference>
<dbReference type="Pfam" id="PF08242">
    <property type="entry name" value="Methyltransf_12"/>
    <property type="match status" value="1"/>
</dbReference>
<organism evidence="10 11">
    <name type="scientific">Oculimacula yallundae</name>
    <dbReference type="NCBI Taxonomy" id="86028"/>
    <lineage>
        <taxon>Eukaryota</taxon>
        <taxon>Fungi</taxon>
        <taxon>Dikarya</taxon>
        <taxon>Ascomycota</taxon>
        <taxon>Pezizomycotina</taxon>
        <taxon>Leotiomycetes</taxon>
        <taxon>Helotiales</taxon>
        <taxon>Ploettnerulaceae</taxon>
        <taxon>Oculimacula</taxon>
    </lineage>
</organism>
<dbReference type="Pfam" id="PF02801">
    <property type="entry name" value="Ketoacyl-synt_C"/>
    <property type="match status" value="1"/>
</dbReference>
<dbReference type="SUPFAM" id="SSF55048">
    <property type="entry name" value="Probable ACP-binding domain of malonyl-CoA ACP transacylase"/>
    <property type="match status" value="1"/>
</dbReference>
<dbReference type="SMART" id="SM00826">
    <property type="entry name" value="PKS_DH"/>
    <property type="match status" value="1"/>
</dbReference>
<dbReference type="InterPro" id="IPR016035">
    <property type="entry name" value="Acyl_Trfase/lysoPLipase"/>
</dbReference>
<dbReference type="Gene3D" id="3.40.47.10">
    <property type="match status" value="1"/>
</dbReference>
<dbReference type="InterPro" id="IPR006162">
    <property type="entry name" value="Ppantetheine_attach_site"/>
</dbReference>
<dbReference type="InterPro" id="IPR020806">
    <property type="entry name" value="PKS_PP-bd"/>
</dbReference>
<dbReference type="Pfam" id="PF21089">
    <property type="entry name" value="PKS_DH_N"/>
    <property type="match status" value="1"/>
</dbReference>
<dbReference type="Pfam" id="PF08659">
    <property type="entry name" value="KR"/>
    <property type="match status" value="1"/>
</dbReference>
<dbReference type="Gene3D" id="1.10.1200.10">
    <property type="entry name" value="ACP-like"/>
    <property type="match status" value="1"/>
</dbReference>
<dbReference type="EMBL" id="JAZHXI010000022">
    <property type="protein sequence ID" value="KAL2060497.1"/>
    <property type="molecule type" value="Genomic_DNA"/>
</dbReference>
<dbReference type="PROSITE" id="PS00606">
    <property type="entry name" value="KS3_1"/>
    <property type="match status" value="1"/>
</dbReference>
<feature type="active site" description="Proton acceptor; for dehydratase activity" evidence="6">
    <location>
        <position position="971"/>
    </location>
</feature>
<sequence length="2485" mass="272401">MMPAEPIAIVGAGCRFSGGASGTAKLWELLRDPIDVVQTVPSSRFDIHGFAHPDPQHHGTTNSTKSYFLEENHKLFDAGFFKVSPQEAEAMDPQHRMLLEVVYEALEDAGISLEATKGTNTALFVGQMTADYHDIQLRDVETMPQYAATGLARSITSNRVSYFYDWRGPAMTIDTACSSSLVAVHEAVQVLRRGESDVAVAAGCTLILGPEMYVMESKLHLLSPTGHCHMWDARADGYTRGEGFGVVILKTLSKAIKDGDHIQSIIRETGVNSDGRTTGITMPSSSSQAALIQATYERAGLDITKASDRCQYFEAHGTGTSVGDPIEASAIQQSFFPPGAERTSTPLYVGSIKTIIGHTEGAAGVAGVLKASLLLQKGRITPNLHFDALNPDVRPFYGNLQVPRSEVPWPAVLASVKRCSVNSFGFGGTNAHAILESYHPEAHRHLATGPTHEMATPLVLSAATERSLVGLVDKYQEFLEQHPDLDVANLRSYLQARRSSLPTRISFSGQSIRALRAEMLTALDASKKGSVVGTQGVPLGRPLRVLGVFTGQGAQWATMGRELLRKSWVFRNAIELQERSLGALPDAPSWSLSEELVLDSAKSRMSLAEYSQPLCTAVQIALVELLSTVGISFAAVVGHSSGEIAAAYAAGHLSAQDAIRIAFYRGKYSGLASGADGKQGGMMAVGMALQDAVTFCNTEPWTGEINVAASNGLQSVTLSGNLTTLRAAKKKLDQDKTPATLLRVDKAYHSSHMLPCVTPYLASLVACNITLQKPQTACLWISSVTAELVSDACCGSLRDEYWVKNLVQPVVFLEALQGLLKMEGSIDVAIEVGPHPALRTPASQILAQVLDHPVPYYGTLSRLVDDTSAICRCLGLLWQHTDEVNFARYKQAAVGPHVPASKPVKSPIQLPTYSWEHSTEYWRESAQSVALAHRPGFNVLLGVRVNGNEDGSCSSWRNILRLSELPWLREHCIQGQVILPAAAYCSMALEAAMLVAQESSGHADDGFFIELHQVHFQRAVVLHGIEGAELMVNLSSIKKSSTEHNEISADFSISSRSSGVKKAFNACHGQLTIHSRPSKDVFPPRTSQTSARLSAIPREIFYDSLTDIGLEYGHHFRLDEISRFPMHATASVARARAVPSSIEMLLMPPPVLDLAFQSAIAAFAFPGDGGLRCPYVPTFIRHLCFDTRRIGEQKEHDDAVYYEACVTGSMAGSSKTPNSWTADINTFYGKASSAMAFRVDGLKASALAQKESVYDEGIFTTEVWAEDIPDGLAQIPTEKDGVHDASIMELSERLSYCYMKSIYGQVSRAELISLPEHFHRLWDYLQDCVHPPRGAPHPAIWEEWAHDSLADVFALIEPFQDRIEFQIIRAVGEALASVIRDGVSMLEVLLKEDRLYRLYTETVVCERANGYLAKIARVIAHRYPRCNILEVGAGTGGATKAMQRGLDGAFHHYHFTDISPGFFNKARETFQRSDKFTFQKFNVEEDATSQGFVEGSFDIVVASNVIHATRDIQACLRNVRRLLKPGGYLLLMEVTADALFVHFIMSAMAGWWLHEDDLRKGQHGPLLSPEKWKHALKASGFSGIDYIYHDMSTPSNRMNSVIVSQAVNDDIQMIRQPLSQEHMLDLELTIVGGEAPEIHALVEALRCNLSSKISSVLTVPTIELLQQRPRSTRKRAILLLADLDSPILKDITPTKLSALQDLFEKEKNILWITRGRRGDVPYSNMSVGLGRCLLPELVELRLQFLDLDVVSAASSPARIAKVLMRFLVPIVSDNAGQPMLWTAEPELAIEHNRLLIPRLRHITSANDRYLSQMRSIHHTVLLDEASVTLEPCGEEFIFKSISSKASSCSPELVRVRLTHSISTAVRVTKSTYSFLCLGTVEGSGKQVLFFAGEVLSAVCLPVETTVPCEVKPGQECYFLTGVLGFIIASEVFATTSSSKSVLILEPNDMMIKILQTLVDEHSRPLCIATRRNSALKGNVIQSIHPLATQSFANNYLEHVFGSYIHLPGFTSNEGDGNIGFLLPRTCLSFDNSYSFLEHSQNWDEVTVQEMHRILTKAASRTEKVLSESGFQLPCRLLPISQVDTAKVSDPVFIWDWTKTQQIEAMTLIHNPKNYIKSNQTYLLAGLTSSLGLSLAWWMVQHGARHIALTSRSPQVSPAWVKEMASQGVQVEILPMDITDAASVSRAYKTMSKSMPPVGGVIVGAMILKDSMFFNMTVEKFQSVVDPKVSGAFVLDQQFFDVELDFFIFLSSISSVVGNSGQSNYCSGNMYAKSLIAQRRKRGFAASILDLGIIFGVGFFVQADSNKQMILDHLYSSNCVPLSEADLHASFFEAIIAAPPSSGEVAELSTGLVSMMVKTTHARPRWYDNPRFLHLCSFETPGTKTEQKGTSVHVPVKKLLETATTPTQAKATLVNACSAEICTIMQLPESPLNIDRPLIDLGVDSLIAVDIRSWFFKELAVSIPVLDILSGKSISDICQGALVGFK</sequence>
<dbReference type="Gene3D" id="3.10.129.110">
    <property type="entry name" value="Polyketide synthase dehydratase"/>
    <property type="match status" value="1"/>
</dbReference>
<dbReference type="InterPro" id="IPR014030">
    <property type="entry name" value="Ketoacyl_synth_N"/>
</dbReference>
<dbReference type="PROSITE" id="PS52019">
    <property type="entry name" value="PKS_MFAS_DH"/>
    <property type="match status" value="1"/>
</dbReference>
<feature type="active site" description="Proton donor; for dehydratase activity" evidence="6">
    <location>
        <position position="1153"/>
    </location>
</feature>
<dbReference type="SUPFAM" id="SSF53335">
    <property type="entry name" value="S-adenosyl-L-methionine-dependent methyltransferases"/>
    <property type="match status" value="1"/>
</dbReference>
<dbReference type="Gene3D" id="3.30.70.3290">
    <property type="match status" value="1"/>
</dbReference>
<dbReference type="InterPro" id="IPR001227">
    <property type="entry name" value="Ac_transferase_dom_sf"/>
</dbReference>
<dbReference type="Proteomes" id="UP001595075">
    <property type="component" value="Unassembled WGS sequence"/>
</dbReference>
<name>A0ABR4BSZ8_9HELO</name>
<dbReference type="CDD" id="cd00833">
    <property type="entry name" value="PKS"/>
    <property type="match status" value="1"/>
</dbReference>
<dbReference type="Pfam" id="PF00698">
    <property type="entry name" value="Acyl_transf_1"/>
    <property type="match status" value="1"/>
</dbReference>
<evidence type="ECO:0000313" key="10">
    <source>
        <dbReference type="EMBL" id="KAL2060497.1"/>
    </source>
</evidence>
<dbReference type="InterPro" id="IPR020807">
    <property type="entry name" value="PKS_DH"/>
</dbReference>
<feature type="domain" description="Ketosynthase family 3 (KS3)" evidence="8">
    <location>
        <begin position="4"/>
        <end position="437"/>
    </location>
</feature>
<dbReference type="PROSITE" id="PS50075">
    <property type="entry name" value="CARRIER"/>
    <property type="match status" value="1"/>
</dbReference>
<dbReference type="InterPro" id="IPR013217">
    <property type="entry name" value="Methyltransf_12"/>
</dbReference>
<dbReference type="InterPro" id="IPR036736">
    <property type="entry name" value="ACP-like_sf"/>
</dbReference>
<evidence type="ECO:0000256" key="1">
    <source>
        <dbReference type="ARBA" id="ARBA00022450"/>
    </source>
</evidence>
<dbReference type="InterPro" id="IPR018201">
    <property type="entry name" value="Ketoacyl_synth_AS"/>
</dbReference>
<dbReference type="SMART" id="SM00823">
    <property type="entry name" value="PKS_PP"/>
    <property type="match status" value="1"/>
</dbReference>
<evidence type="ECO:0000256" key="6">
    <source>
        <dbReference type="PROSITE-ProRule" id="PRU01363"/>
    </source>
</evidence>
<comment type="caution">
    <text evidence="10">The sequence shown here is derived from an EMBL/GenBank/DDBJ whole genome shotgun (WGS) entry which is preliminary data.</text>
</comment>
<evidence type="ECO:0000256" key="5">
    <source>
        <dbReference type="ARBA" id="ARBA00023268"/>
    </source>
</evidence>
<dbReference type="Pfam" id="PF00550">
    <property type="entry name" value="PP-binding"/>
    <property type="match status" value="1"/>
</dbReference>
<keyword evidence="2" id="KW-0597">Phosphoprotein</keyword>
<dbReference type="InterPro" id="IPR014031">
    <property type="entry name" value="Ketoacyl_synth_C"/>
</dbReference>
<proteinExistence type="predicted"/>
<dbReference type="PANTHER" id="PTHR43775">
    <property type="entry name" value="FATTY ACID SYNTHASE"/>
    <property type="match status" value="1"/>
</dbReference>
<keyword evidence="3" id="KW-0489">Methyltransferase</keyword>
<feature type="region of interest" description="C-terminal hotdog fold" evidence="6">
    <location>
        <begin position="1092"/>
        <end position="1253"/>
    </location>
</feature>
<dbReference type="InterPro" id="IPR016039">
    <property type="entry name" value="Thiolase-like"/>
</dbReference>
<keyword evidence="5" id="KW-0511">Multifunctional enzyme</keyword>
<dbReference type="Gene3D" id="3.40.366.10">
    <property type="entry name" value="Malonyl-Coenzyme A Acyl Carrier Protein, domain 2"/>
    <property type="match status" value="1"/>
</dbReference>
<dbReference type="InterPro" id="IPR014043">
    <property type="entry name" value="Acyl_transferase_dom"/>
</dbReference>
<dbReference type="PROSITE" id="PS52004">
    <property type="entry name" value="KS3_2"/>
    <property type="match status" value="1"/>
</dbReference>
<dbReference type="InterPro" id="IPR009081">
    <property type="entry name" value="PP-bd_ACP"/>
</dbReference>
<dbReference type="PROSITE" id="PS00012">
    <property type="entry name" value="PHOSPHOPANTETHEINE"/>
    <property type="match status" value="1"/>
</dbReference>
<dbReference type="CDD" id="cd02440">
    <property type="entry name" value="AdoMet_MTases"/>
    <property type="match status" value="1"/>
</dbReference>
<dbReference type="InterPro" id="IPR032821">
    <property type="entry name" value="PKS_assoc"/>
</dbReference>
<keyword evidence="4" id="KW-0808">Transferase</keyword>
<dbReference type="SUPFAM" id="SSF53901">
    <property type="entry name" value="Thiolase-like"/>
    <property type="match status" value="1"/>
</dbReference>
<dbReference type="Pfam" id="PF14765">
    <property type="entry name" value="PS-DH"/>
    <property type="match status" value="1"/>
</dbReference>
<dbReference type="SMART" id="SM00822">
    <property type="entry name" value="PKS_KR"/>
    <property type="match status" value="1"/>
</dbReference>
<protein>
    <recommendedName>
        <fullName evidence="12">Polyketide synthase</fullName>
    </recommendedName>
</protein>
<keyword evidence="1" id="KW-0596">Phosphopantetheine</keyword>
<evidence type="ECO:0000256" key="3">
    <source>
        <dbReference type="ARBA" id="ARBA00022603"/>
    </source>
</evidence>
<accession>A0ABR4BSZ8</accession>
<dbReference type="SMART" id="SM00825">
    <property type="entry name" value="PKS_KS"/>
    <property type="match status" value="1"/>
</dbReference>
<dbReference type="SMART" id="SM00827">
    <property type="entry name" value="PKS_AT"/>
    <property type="match status" value="1"/>
</dbReference>
<dbReference type="PANTHER" id="PTHR43775:SF20">
    <property type="entry name" value="HYBRID PKS-NRPS SYNTHETASE APDA"/>
    <property type="match status" value="1"/>
</dbReference>
<dbReference type="SUPFAM" id="SSF47336">
    <property type="entry name" value="ACP-like"/>
    <property type="match status" value="1"/>
</dbReference>
<feature type="domain" description="PKS/mFAS DH" evidence="9">
    <location>
        <begin position="938"/>
        <end position="1253"/>
    </location>
</feature>
<dbReference type="Pfam" id="PF16197">
    <property type="entry name" value="KAsynt_C_assoc"/>
    <property type="match status" value="1"/>
</dbReference>
<dbReference type="InterPro" id="IPR013968">
    <property type="entry name" value="PKS_KR"/>
</dbReference>
<evidence type="ECO:0000256" key="2">
    <source>
        <dbReference type="ARBA" id="ARBA00022553"/>
    </source>
</evidence>
<reference evidence="10 11" key="1">
    <citation type="journal article" date="2024" name="Commun. Biol.">
        <title>Comparative genomic analysis of thermophilic fungi reveals convergent evolutionary adaptations and gene losses.</title>
        <authorList>
            <person name="Steindorff A.S."/>
            <person name="Aguilar-Pontes M.V."/>
            <person name="Robinson A.J."/>
            <person name="Andreopoulos B."/>
            <person name="LaButti K."/>
            <person name="Kuo A."/>
            <person name="Mondo S."/>
            <person name="Riley R."/>
            <person name="Otillar R."/>
            <person name="Haridas S."/>
            <person name="Lipzen A."/>
            <person name="Grimwood J."/>
            <person name="Schmutz J."/>
            <person name="Clum A."/>
            <person name="Reid I.D."/>
            <person name="Moisan M.C."/>
            <person name="Butler G."/>
            <person name="Nguyen T.T.M."/>
            <person name="Dewar K."/>
            <person name="Conant G."/>
            <person name="Drula E."/>
            <person name="Henrissat B."/>
            <person name="Hansel C."/>
            <person name="Singer S."/>
            <person name="Hutchinson M.I."/>
            <person name="de Vries R.P."/>
            <person name="Natvig D.O."/>
            <person name="Powell A.J."/>
            <person name="Tsang A."/>
            <person name="Grigoriev I.V."/>
        </authorList>
    </citation>
    <scope>NUCLEOTIDE SEQUENCE [LARGE SCALE GENOMIC DNA]</scope>
    <source>
        <strain evidence="10 11">CBS 494.80</strain>
    </source>
</reference>
<dbReference type="InterPro" id="IPR050091">
    <property type="entry name" value="PKS_NRPS_Biosynth_Enz"/>
</dbReference>
<keyword evidence="11" id="KW-1185">Reference proteome</keyword>
<gene>
    <name evidence="10" type="ORF">VTL71DRAFT_9528</name>
</gene>
<dbReference type="InterPro" id="IPR029063">
    <property type="entry name" value="SAM-dependent_MTases_sf"/>
</dbReference>